<keyword evidence="2 4" id="KW-0378">Hydrolase</keyword>
<dbReference type="PANTHER" id="PTHR48081:SF8">
    <property type="entry name" value="ALPHA_BETA HYDROLASE FOLD-3 DOMAIN-CONTAINING PROTEIN-RELATED"/>
    <property type="match status" value="1"/>
</dbReference>
<sequence length="311" mass="32133">MTLNAELGAFLAAIPQLAFAGEPAEFRAKMDAGMALRPVTTPLPRVEDRTVPGPAGAPELPVRIYAPESPEAAPGLPVVVFFHGGGFCIGSIGSHDPVARKIAEQVGCIVVSVEYRLAPEHPFPAAYEDACAAYAWVREHAADLGGDPDRVAVAGDSAGASLSAAVCLMARDRGIAQPVFQLLWYPATGVEGTASQLANTNDPLLPPDSIAWFGEHYFSKIPPGAAVPYGAVALADDLSGLAPALVVVAGEDPLHDEGIVYAERLRAAGVPAAVEDHPDMSHGFVSFADFVAPAAAATAGSYAALRKAFGM</sequence>
<dbReference type="EMBL" id="BAABHS010000005">
    <property type="protein sequence ID" value="GAA4955255.1"/>
    <property type="molecule type" value="Genomic_DNA"/>
</dbReference>
<comment type="caution">
    <text evidence="4">The sequence shown here is derived from an EMBL/GenBank/DDBJ whole genome shotgun (WGS) entry which is preliminary data.</text>
</comment>
<reference evidence="5" key="1">
    <citation type="journal article" date="2019" name="Int. J. Syst. Evol. Microbiol.">
        <title>The Global Catalogue of Microorganisms (GCM) 10K type strain sequencing project: providing services to taxonomists for standard genome sequencing and annotation.</title>
        <authorList>
            <consortium name="The Broad Institute Genomics Platform"/>
            <consortium name="The Broad Institute Genome Sequencing Center for Infectious Disease"/>
            <person name="Wu L."/>
            <person name="Ma J."/>
        </authorList>
    </citation>
    <scope>NUCLEOTIDE SEQUENCE [LARGE SCALE GENOMIC DNA]</scope>
    <source>
        <strain evidence="5">JCM 17986</strain>
    </source>
</reference>
<dbReference type="GO" id="GO:0016787">
    <property type="term" value="F:hydrolase activity"/>
    <property type="evidence" value="ECO:0007669"/>
    <property type="project" value="UniProtKB-KW"/>
</dbReference>
<dbReference type="Proteomes" id="UP001500466">
    <property type="component" value="Unassembled WGS sequence"/>
</dbReference>
<dbReference type="RefSeq" id="WP_345674647.1">
    <property type="nucleotide sequence ID" value="NZ_BAABHS010000005.1"/>
</dbReference>
<protein>
    <submittedName>
        <fullName evidence="4">Alpha/beta hydrolase</fullName>
    </submittedName>
</protein>
<evidence type="ECO:0000313" key="4">
    <source>
        <dbReference type="EMBL" id="GAA4955255.1"/>
    </source>
</evidence>
<dbReference type="InterPro" id="IPR002168">
    <property type="entry name" value="Lipase_GDXG_HIS_AS"/>
</dbReference>
<comment type="similarity">
    <text evidence="1">Belongs to the 'GDXG' lipolytic enzyme family.</text>
</comment>
<evidence type="ECO:0000259" key="3">
    <source>
        <dbReference type="Pfam" id="PF07859"/>
    </source>
</evidence>
<dbReference type="Gene3D" id="3.40.50.1820">
    <property type="entry name" value="alpha/beta hydrolase"/>
    <property type="match status" value="1"/>
</dbReference>
<dbReference type="InterPro" id="IPR050300">
    <property type="entry name" value="GDXG_lipolytic_enzyme"/>
</dbReference>
<dbReference type="PROSITE" id="PS01173">
    <property type="entry name" value="LIPASE_GDXG_HIS"/>
    <property type="match status" value="1"/>
</dbReference>
<dbReference type="Pfam" id="PF07859">
    <property type="entry name" value="Abhydrolase_3"/>
    <property type="match status" value="1"/>
</dbReference>
<dbReference type="PANTHER" id="PTHR48081">
    <property type="entry name" value="AB HYDROLASE SUPERFAMILY PROTEIN C4A8.06C"/>
    <property type="match status" value="1"/>
</dbReference>
<gene>
    <name evidence="4" type="ORF">GCM10023205_16400</name>
</gene>
<dbReference type="InterPro" id="IPR013094">
    <property type="entry name" value="AB_hydrolase_3"/>
</dbReference>
<proteinExistence type="inferred from homology"/>
<keyword evidence="5" id="KW-1185">Reference proteome</keyword>
<name>A0ABP9GZV8_9ACTN</name>
<feature type="domain" description="Alpha/beta hydrolase fold-3" evidence="3">
    <location>
        <begin position="79"/>
        <end position="285"/>
    </location>
</feature>
<evidence type="ECO:0000313" key="5">
    <source>
        <dbReference type="Proteomes" id="UP001500466"/>
    </source>
</evidence>
<dbReference type="SUPFAM" id="SSF53474">
    <property type="entry name" value="alpha/beta-Hydrolases"/>
    <property type="match status" value="1"/>
</dbReference>
<evidence type="ECO:0000256" key="2">
    <source>
        <dbReference type="ARBA" id="ARBA00022801"/>
    </source>
</evidence>
<evidence type="ECO:0000256" key="1">
    <source>
        <dbReference type="ARBA" id="ARBA00010515"/>
    </source>
</evidence>
<organism evidence="4 5">
    <name type="scientific">Yinghuangia aomiensis</name>
    <dbReference type="NCBI Taxonomy" id="676205"/>
    <lineage>
        <taxon>Bacteria</taxon>
        <taxon>Bacillati</taxon>
        <taxon>Actinomycetota</taxon>
        <taxon>Actinomycetes</taxon>
        <taxon>Kitasatosporales</taxon>
        <taxon>Streptomycetaceae</taxon>
        <taxon>Yinghuangia</taxon>
    </lineage>
</organism>
<dbReference type="InterPro" id="IPR029058">
    <property type="entry name" value="AB_hydrolase_fold"/>
</dbReference>
<accession>A0ABP9GZV8</accession>